<organism evidence="3 4">
    <name type="scientific">Seinonella peptonophila</name>
    <dbReference type="NCBI Taxonomy" id="112248"/>
    <lineage>
        <taxon>Bacteria</taxon>
        <taxon>Bacillati</taxon>
        <taxon>Bacillota</taxon>
        <taxon>Bacilli</taxon>
        <taxon>Bacillales</taxon>
        <taxon>Thermoactinomycetaceae</taxon>
        <taxon>Seinonella</taxon>
    </lineage>
</organism>
<dbReference type="SUPFAM" id="SSF51261">
    <property type="entry name" value="Duplicated hybrid motif"/>
    <property type="match status" value="1"/>
</dbReference>
<feature type="transmembrane region" description="Helical" evidence="1">
    <location>
        <begin position="64"/>
        <end position="82"/>
    </location>
</feature>
<dbReference type="PANTHER" id="PTHR21666:SF274">
    <property type="entry name" value="STAGE IV SPORULATION PROTEIN FA"/>
    <property type="match status" value="1"/>
</dbReference>
<evidence type="ECO:0000256" key="1">
    <source>
        <dbReference type="SAM" id="Phobius"/>
    </source>
</evidence>
<dbReference type="STRING" id="112248.SAMN05444392_101632"/>
<name>A0A1M4TTB2_9BACL</name>
<keyword evidence="4" id="KW-1185">Reference proteome</keyword>
<dbReference type="GO" id="GO:0004222">
    <property type="term" value="F:metalloendopeptidase activity"/>
    <property type="evidence" value="ECO:0007669"/>
    <property type="project" value="TreeGrafter"/>
</dbReference>
<dbReference type="RefSeq" id="WP_073151710.1">
    <property type="nucleotide sequence ID" value="NZ_FQVL01000001.1"/>
</dbReference>
<evidence type="ECO:0000313" key="4">
    <source>
        <dbReference type="Proteomes" id="UP000184476"/>
    </source>
</evidence>
<keyword evidence="1" id="KW-0472">Membrane</keyword>
<dbReference type="Proteomes" id="UP000184476">
    <property type="component" value="Unassembled WGS sequence"/>
</dbReference>
<proteinExistence type="predicted"/>
<dbReference type="EMBL" id="FQVL01000001">
    <property type="protein sequence ID" value="SHE47711.1"/>
    <property type="molecule type" value="Genomic_DNA"/>
</dbReference>
<dbReference type="InterPro" id="IPR050570">
    <property type="entry name" value="Cell_wall_metabolism_enzyme"/>
</dbReference>
<sequence length="256" mass="29544">MQPWENNIKKRRAEQLQLIQQGFSNGIPPASYPAPWQEIRSSEVKWDGQAKHPSYKKRSFQQKLLIQTVISILLFAFTYTIYQSNSIKAHQVQYWINTAVNQDFQFSALSQWYREKWGNQVAFLPVFSPKKSTTTKRTEFMTMPVRGEVVMPFDPKRKGILLKTQKNAVVTAPAAGWVVFAGLKKGLGQTVVIQHSDGRQTWFGFLKELHVKKKQWIRSSDLLGKVMNQDRGSFVYIAYRKSGRFIDPVEVIPFAV</sequence>
<evidence type="ECO:0000259" key="2">
    <source>
        <dbReference type="Pfam" id="PF01551"/>
    </source>
</evidence>
<dbReference type="AlphaFoldDB" id="A0A1M4TTB2"/>
<dbReference type="Pfam" id="PF01551">
    <property type="entry name" value="Peptidase_M23"/>
    <property type="match status" value="1"/>
</dbReference>
<reference evidence="3 4" key="1">
    <citation type="submission" date="2016-11" db="EMBL/GenBank/DDBJ databases">
        <authorList>
            <person name="Jaros S."/>
            <person name="Januszkiewicz K."/>
            <person name="Wedrychowicz H."/>
        </authorList>
    </citation>
    <scope>NUCLEOTIDE SEQUENCE [LARGE SCALE GENOMIC DNA]</scope>
    <source>
        <strain evidence="3 4">DSM 44666</strain>
    </source>
</reference>
<dbReference type="InterPro" id="IPR016047">
    <property type="entry name" value="M23ase_b-sheet_dom"/>
</dbReference>
<feature type="domain" description="M23ase beta-sheet core" evidence="2">
    <location>
        <begin position="157"/>
        <end position="248"/>
    </location>
</feature>
<dbReference type="InterPro" id="IPR011055">
    <property type="entry name" value="Dup_hybrid_motif"/>
</dbReference>
<dbReference type="OrthoDB" id="2986589at2"/>
<dbReference type="CDD" id="cd12797">
    <property type="entry name" value="M23_peptidase"/>
    <property type="match status" value="1"/>
</dbReference>
<keyword evidence="1" id="KW-1133">Transmembrane helix</keyword>
<protein>
    <submittedName>
        <fullName evidence="3">Stage IV sporulation protein FA</fullName>
    </submittedName>
</protein>
<dbReference type="Gene3D" id="2.70.70.10">
    <property type="entry name" value="Glucose Permease (Domain IIA)"/>
    <property type="match status" value="1"/>
</dbReference>
<gene>
    <name evidence="3" type="ORF">SAMN05444392_101632</name>
</gene>
<dbReference type="PANTHER" id="PTHR21666">
    <property type="entry name" value="PEPTIDASE-RELATED"/>
    <property type="match status" value="1"/>
</dbReference>
<evidence type="ECO:0000313" key="3">
    <source>
        <dbReference type="EMBL" id="SHE47711.1"/>
    </source>
</evidence>
<accession>A0A1M4TTB2</accession>
<keyword evidence="1" id="KW-0812">Transmembrane</keyword>